<dbReference type="InterPro" id="IPR014775">
    <property type="entry name" value="L27_C"/>
</dbReference>
<reference evidence="8 9" key="1">
    <citation type="submission" date="2015-12" db="EMBL/GenBank/DDBJ databases">
        <title>The genome of Folsomia candida.</title>
        <authorList>
            <person name="Faddeeva A."/>
            <person name="Derks M.F."/>
            <person name="Anvar Y."/>
            <person name="Smit S."/>
            <person name="Van Straalen N."/>
            <person name="Roelofs D."/>
        </authorList>
    </citation>
    <scope>NUCLEOTIDE SEQUENCE [LARGE SCALE GENOMIC DNA]</scope>
    <source>
        <strain evidence="8 9">VU population</strain>
        <tissue evidence="8">Whole body</tissue>
    </source>
</reference>
<dbReference type="Pfam" id="PF07653">
    <property type="entry name" value="SH3_2"/>
    <property type="match status" value="1"/>
</dbReference>
<evidence type="ECO:0000259" key="4">
    <source>
        <dbReference type="PROSITE" id="PS50002"/>
    </source>
</evidence>
<dbReference type="InterPro" id="IPR008145">
    <property type="entry name" value="GK/Ca_channel_bsu"/>
</dbReference>
<feature type="domain" description="SH3" evidence="4">
    <location>
        <begin position="315"/>
        <end position="383"/>
    </location>
</feature>
<dbReference type="InterPro" id="IPR004172">
    <property type="entry name" value="L27_dom"/>
</dbReference>
<dbReference type="STRING" id="158441.A0A226DET6"/>
<dbReference type="SUPFAM" id="SSF50156">
    <property type="entry name" value="PDZ domain-like"/>
    <property type="match status" value="1"/>
</dbReference>
<dbReference type="Gene3D" id="2.30.30.40">
    <property type="entry name" value="SH3 Domains"/>
    <property type="match status" value="1"/>
</dbReference>
<dbReference type="OMA" id="DISHTIG"/>
<dbReference type="InterPro" id="IPR050716">
    <property type="entry name" value="MAGUK"/>
</dbReference>
<accession>A0A226DET6</accession>
<feature type="domain" description="L27" evidence="7">
    <location>
        <begin position="80"/>
        <end position="136"/>
    </location>
</feature>
<dbReference type="AlphaFoldDB" id="A0A226DET6"/>
<dbReference type="InterPro" id="IPR001478">
    <property type="entry name" value="PDZ"/>
</dbReference>
<dbReference type="Gene3D" id="3.40.50.300">
    <property type="entry name" value="P-loop containing nucleotide triphosphate hydrolases"/>
    <property type="match status" value="1"/>
</dbReference>
<dbReference type="Gene3D" id="1.10.287.650">
    <property type="entry name" value="L27 domain"/>
    <property type="match status" value="1"/>
</dbReference>
<dbReference type="SMART" id="SM00326">
    <property type="entry name" value="SH3"/>
    <property type="match status" value="1"/>
</dbReference>
<dbReference type="PROSITE" id="PS50106">
    <property type="entry name" value="PDZ"/>
    <property type="match status" value="1"/>
</dbReference>
<dbReference type="Pfam" id="PF02828">
    <property type="entry name" value="L27"/>
    <property type="match status" value="1"/>
</dbReference>
<dbReference type="InterPro" id="IPR008144">
    <property type="entry name" value="Guanylate_kin-like_dom"/>
</dbReference>
<dbReference type="SUPFAM" id="SSF52540">
    <property type="entry name" value="P-loop containing nucleoside triphosphate hydrolases"/>
    <property type="match status" value="1"/>
</dbReference>
<dbReference type="SUPFAM" id="SSF101288">
    <property type="entry name" value="L27 domain"/>
    <property type="match status" value="1"/>
</dbReference>
<feature type="domain" description="Guanylate kinase-like" evidence="5">
    <location>
        <begin position="439"/>
        <end position="652"/>
    </location>
</feature>
<gene>
    <name evidence="8" type="ORF">Fcan01_21428</name>
</gene>
<sequence length="667" mass="75396">MVFGSSRKDRRALLESFEMDLNGKQKALDVEQDNAAFETVRNHIASLNQQNTDLIFLKSLIESPIVSNLVKVQDQLEEDLAPVGSGNVPLTQEICQRYDRSFRQEAKELSDILRDRNFKALLEAHDKIADKLGPQEGTSRSLTEAAPWEEIRPAGSILKPTKDKSNMSVDSEDSNVQYAQPIRIISLRKSPSQPLGVTVEEDKDTKNLVVARILSGGLIDRLGLLKLGDVILEVNSKPVISPEGLQAEIAKARDNLQLKVGSPTQDKTVLSGRQVLAKNRAKRSTSCDTIYQLKVEKPKRKLVTSSTTTFLQGQKTICFMRALFTYNPALDTLQPCKEIGLGFQTGDILQIVDQSDPNWWQSKKVGENVVGLIPSRELEERRAAFVPPEADISHTIGICGTRVARKKKNIAYTAKQNAEFDRAELMLYEEVTRMPPFRRKTLVIVGTSGVARRTLKNRLVNWDPHRFGAVLPTTSRPPREGEEQMGTYNFLSREEFEEGIRTNKYLEFAEKDGNLYGINADSVREIIRQGKMCIIDCNPTVLKILHNSPEFMPYVVFLAARGGGDIQQQDAFNRQHGYSSRTLNFDRMSSIRYSSRRARTLESIASLYEDDDARNSVEESQRLQQLYAPYYDLVVVNEDFDTTFRRVAQSLDSLSTDHQWVPVTWVY</sequence>
<keyword evidence="9" id="KW-1185">Reference proteome</keyword>
<dbReference type="Proteomes" id="UP000198287">
    <property type="component" value="Unassembled WGS sequence"/>
</dbReference>
<dbReference type="SMART" id="SM00072">
    <property type="entry name" value="GuKc"/>
    <property type="match status" value="1"/>
</dbReference>
<dbReference type="InterPro" id="IPR027417">
    <property type="entry name" value="P-loop_NTPase"/>
</dbReference>
<dbReference type="OrthoDB" id="65789at2759"/>
<dbReference type="CDD" id="cd11862">
    <property type="entry name" value="SH3_MPP"/>
    <property type="match status" value="1"/>
</dbReference>
<evidence type="ECO:0000259" key="7">
    <source>
        <dbReference type="PROSITE" id="PS51022"/>
    </source>
</evidence>
<comment type="caution">
    <text evidence="8">The sequence shown here is derived from an EMBL/GenBank/DDBJ whole genome shotgun (WGS) entry which is preliminary data.</text>
</comment>
<evidence type="ECO:0000259" key="6">
    <source>
        <dbReference type="PROSITE" id="PS50106"/>
    </source>
</evidence>
<evidence type="ECO:0000313" key="8">
    <source>
        <dbReference type="EMBL" id="OXA43703.1"/>
    </source>
</evidence>
<feature type="domain" description="PDZ" evidence="6">
    <location>
        <begin position="184"/>
        <end position="264"/>
    </location>
</feature>
<evidence type="ECO:0000256" key="2">
    <source>
        <dbReference type="ARBA" id="ARBA00022443"/>
    </source>
</evidence>
<dbReference type="Pfam" id="PF00625">
    <property type="entry name" value="Guanylate_kin"/>
    <property type="match status" value="1"/>
</dbReference>
<dbReference type="PROSITE" id="PS50052">
    <property type="entry name" value="GUANYLATE_KINASE_2"/>
    <property type="match status" value="1"/>
</dbReference>
<dbReference type="GO" id="GO:0030054">
    <property type="term" value="C:cell junction"/>
    <property type="evidence" value="ECO:0007669"/>
    <property type="project" value="UniProtKB-ARBA"/>
</dbReference>
<dbReference type="PROSITE" id="PS51022">
    <property type="entry name" value="L27"/>
    <property type="match status" value="1"/>
</dbReference>
<dbReference type="PANTHER" id="PTHR23122">
    <property type="entry name" value="MEMBRANE-ASSOCIATED GUANYLATE KINASE MAGUK"/>
    <property type="match status" value="1"/>
</dbReference>
<name>A0A226DET6_FOLCA</name>
<keyword evidence="2 3" id="KW-0728">SH3 domain</keyword>
<evidence type="ECO:0000259" key="5">
    <source>
        <dbReference type="PROSITE" id="PS50052"/>
    </source>
</evidence>
<dbReference type="EMBL" id="LNIX01000021">
    <property type="protein sequence ID" value="OXA43703.1"/>
    <property type="molecule type" value="Genomic_DNA"/>
</dbReference>
<dbReference type="InterPro" id="IPR036034">
    <property type="entry name" value="PDZ_sf"/>
</dbReference>
<dbReference type="SUPFAM" id="SSF50044">
    <property type="entry name" value="SH3-domain"/>
    <property type="match status" value="1"/>
</dbReference>
<dbReference type="SMART" id="SM00228">
    <property type="entry name" value="PDZ"/>
    <property type="match status" value="1"/>
</dbReference>
<dbReference type="SMART" id="SM00569">
    <property type="entry name" value="L27"/>
    <property type="match status" value="2"/>
</dbReference>
<protein>
    <submittedName>
        <fullName evidence="8">Peripheral plasma membrane protein CASK</fullName>
    </submittedName>
</protein>
<dbReference type="Gene3D" id="2.30.42.10">
    <property type="match status" value="1"/>
</dbReference>
<dbReference type="InterPro" id="IPR036892">
    <property type="entry name" value="L27_dom_sf"/>
</dbReference>
<dbReference type="PROSITE" id="PS50002">
    <property type="entry name" value="SH3"/>
    <property type="match status" value="1"/>
</dbReference>
<evidence type="ECO:0000313" key="9">
    <source>
        <dbReference type="Proteomes" id="UP000198287"/>
    </source>
</evidence>
<evidence type="ECO:0000256" key="3">
    <source>
        <dbReference type="PROSITE-ProRule" id="PRU00192"/>
    </source>
</evidence>
<dbReference type="Pfam" id="PF00595">
    <property type="entry name" value="PDZ"/>
    <property type="match status" value="1"/>
</dbReference>
<dbReference type="InterPro" id="IPR036028">
    <property type="entry name" value="SH3-like_dom_sf"/>
</dbReference>
<dbReference type="InterPro" id="IPR001452">
    <property type="entry name" value="SH3_domain"/>
</dbReference>
<comment type="similarity">
    <text evidence="1">Belongs to the MAGUK family.</text>
</comment>
<proteinExistence type="inferred from homology"/>
<evidence type="ECO:0000256" key="1">
    <source>
        <dbReference type="ARBA" id="ARBA00007014"/>
    </source>
</evidence>
<organism evidence="8 9">
    <name type="scientific">Folsomia candida</name>
    <name type="common">Springtail</name>
    <dbReference type="NCBI Taxonomy" id="158441"/>
    <lineage>
        <taxon>Eukaryota</taxon>
        <taxon>Metazoa</taxon>
        <taxon>Ecdysozoa</taxon>
        <taxon>Arthropoda</taxon>
        <taxon>Hexapoda</taxon>
        <taxon>Collembola</taxon>
        <taxon>Entomobryomorpha</taxon>
        <taxon>Isotomoidea</taxon>
        <taxon>Isotomidae</taxon>
        <taxon>Proisotominae</taxon>
        <taxon>Folsomia</taxon>
    </lineage>
</organism>